<proteinExistence type="predicted"/>
<name>K1SA90_9ZZZZ</name>
<dbReference type="AlphaFoldDB" id="K1SA90"/>
<organism evidence="1">
    <name type="scientific">human gut metagenome</name>
    <dbReference type="NCBI Taxonomy" id="408170"/>
    <lineage>
        <taxon>unclassified sequences</taxon>
        <taxon>metagenomes</taxon>
        <taxon>organismal metagenomes</taxon>
    </lineage>
</organism>
<sequence>GIYDAWSECFKKELWDEAIAENNIDVDFYVTRARNDDEIFPWDFIDTGVTKIFLLREWHNAQNEKVTPNCRMQCSGCGAASFGGGICYEN</sequence>
<dbReference type="EMBL" id="AJWY01010855">
    <property type="protein sequence ID" value="EKC54363.1"/>
    <property type="molecule type" value="Genomic_DNA"/>
</dbReference>
<feature type="non-terminal residue" evidence="1">
    <location>
        <position position="1"/>
    </location>
</feature>
<accession>K1SA90</accession>
<gene>
    <name evidence="1" type="ORF">LEA_15892</name>
</gene>
<reference evidence="1" key="1">
    <citation type="journal article" date="2013" name="Environ. Microbiol.">
        <title>Microbiota from the distal guts of lean and obese adolescents exhibit partial functional redundancy besides clear differences in community structure.</title>
        <authorList>
            <person name="Ferrer M."/>
            <person name="Ruiz A."/>
            <person name="Lanza F."/>
            <person name="Haange S.B."/>
            <person name="Oberbach A."/>
            <person name="Till H."/>
            <person name="Bargiela R."/>
            <person name="Campoy C."/>
            <person name="Segura M.T."/>
            <person name="Richter M."/>
            <person name="von Bergen M."/>
            <person name="Seifert J."/>
            <person name="Suarez A."/>
        </authorList>
    </citation>
    <scope>NUCLEOTIDE SEQUENCE</scope>
</reference>
<protein>
    <submittedName>
        <fullName evidence="1">Fe-S oxidoreductase</fullName>
    </submittedName>
</protein>
<evidence type="ECO:0000313" key="1">
    <source>
        <dbReference type="EMBL" id="EKC54363.1"/>
    </source>
</evidence>
<comment type="caution">
    <text evidence="1">The sequence shown here is derived from an EMBL/GenBank/DDBJ whole genome shotgun (WGS) entry which is preliminary data.</text>
</comment>